<dbReference type="RefSeq" id="WP_285488729.1">
    <property type="nucleotide sequence ID" value="NZ_BSTI01000014.1"/>
</dbReference>
<accession>A0A9W6VJY4</accession>
<evidence type="ECO:0000313" key="1">
    <source>
        <dbReference type="EMBL" id="GLY68976.1"/>
    </source>
</evidence>
<comment type="caution">
    <text evidence="1">The sequence shown here is derived from an EMBL/GenBank/DDBJ whole genome shotgun (WGS) entry which is preliminary data.</text>
</comment>
<sequence length="387" mass="40980">MRRLVEPSEAYHALLDWQTGFAIDIPASVTPAAAVAGLAQLYATFPMLGGRIVRTAEGFAFESPLARPVVETTERGTHVDATLSAFAIDTSRPDVTSVSGRLHHALGDVTSVLSIVDHLLGVVGIDPHADSIPPETARDWPIAAERVFGDGQSADAVRETRLFFSGITMPPLKPAQPITVALKPPQVRAIDGACDRANTSLTSVIATATARRFGRDLDRVVVGAPVDCRVFIDPGRLRGIPPRAIGNCSHGALVPVPLSADTPAEVLTAAADCDAELMAQLEAEAPVAPFLDGRLYQPEKNAPPPQFVVSNARGAARRFSRLATAGKVLILPEYSIPAMPMIAVNESPATGAVDITFIVDPADFTAHEVRTIADVLQHTLTEIGKQP</sequence>
<dbReference type="AlphaFoldDB" id="A0A9W6VJY4"/>
<dbReference type="SUPFAM" id="SSF52777">
    <property type="entry name" value="CoA-dependent acyltransferases"/>
    <property type="match status" value="1"/>
</dbReference>
<gene>
    <name evidence="1" type="ORF">Atai01_55950</name>
</gene>
<protein>
    <recommendedName>
        <fullName evidence="3">Acyltransferase PapA5</fullName>
    </recommendedName>
</protein>
<dbReference type="Proteomes" id="UP001165136">
    <property type="component" value="Unassembled WGS sequence"/>
</dbReference>
<keyword evidence="2" id="KW-1185">Reference proteome</keyword>
<reference evidence="1" key="1">
    <citation type="submission" date="2023-03" db="EMBL/GenBank/DDBJ databases">
        <title>Amycolatopsis taiwanensis NBRC 103393.</title>
        <authorList>
            <person name="Ichikawa N."/>
            <person name="Sato H."/>
            <person name="Tonouchi N."/>
        </authorList>
    </citation>
    <scope>NUCLEOTIDE SEQUENCE</scope>
    <source>
        <strain evidence="1">NBRC 103393</strain>
    </source>
</reference>
<proteinExistence type="predicted"/>
<evidence type="ECO:0008006" key="3">
    <source>
        <dbReference type="Google" id="ProtNLM"/>
    </source>
</evidence>
<evidence type="ECO:0000313" key="2">
    <source>
        <dbReference type="Proteomes" id="UP001165136"/>
    </source>
</evidence>
<dbReference type="Gene3D" id="3.30.559.30">
    <property type="entry name" value="Nonribosomal peptide synthetase, condensation domain"/>
    <property type="match status" value="1"/>
</dbReference>
<name>A0A9W6VJY4_9PSEU</name>
<organism evidence="1 2">
    <name type="scientific">Amycolatopsis taiwanensis</name>
    <dbReference type="NCBI Taxonomy" id="342230"/>
    <lineage>
        <taxon>Bacteria</taxon>
        <taxon>Bacillati</taxon>
        <taxon>Actinomycetota</taxon>
        <taxon>Actinomycetes</taxon>
        <taxon>Pseudonocardiales</taxon>
        <taxon>Pseudonocardiaceae</taxon>
        <taxon>Amycolatopsis</taxon>
    </lineage>
</organism>
<dbReference type="EMBL" id="BSTI01000014">
    <property type="protein sequence ID" value="GLY68976.1"/>
    <property type="molecule type" value="Genomic_DNA"/>
</dbReference>